<feature type="binding site" evidence="9">
    <location>
        <position position="22"/>
    </location>
    <ligand>
        <name>NADPH</name>
        <dbReference type="ChEBI" id="CHEBI:57783"/>
    </ligand>
</feature>
<feature type="binding site" evidence="9">
    <location>
        <position position="209"/>
    </location>
    <ligand>
        <name>1-deoxy-D-xylulose 5-phosphate</name>
        <dbReference type="ChEBI" id="CHEBI:57792"/>
    </ligand>
</feature>
<dbReference type="SUPFAM" id="SSF51735">
    <property type="entry name" value="NAD(P)-binding Rossmann-fold domains"/>
    <property type="match status" value="1"/>
</dbReference>
<feature type="binding site" evidence="9">
    <location>
        <position position="227"/>
    </location>
    <ligand>
        <name>1-deoxy-D-xylulose 5-phosphate</name>
        <dbReference type="ChEBI" id="CHEBI:57792"/>
    </ligand>
</feature>
<dbReference type="Pfam" id="PF08436">
    <property type="entry name" value="DXP_redisom_C"/>
    <property type="match status" value="1"/>
</dbReference>
<dbReference type="PIRSF" id="PIRSF006205">
    <property type="entry name" value="Dxp_reductismrs"/>
    <property type="match status" value="1"/>
</dbReference>
<dbReference type="GO" id="GO:0016853">
    <property type="term" value="F:isomerase activity"/>
    <property type="evidence" value="ECO:0007669"/>
    <property type="project" value="UniProtKB-KW"/>
</dbReference>
<feature type="binding site" evidence="9">
    <location>
        <position position="134"/>
    </location>
    <ligand>
        <name>NADPH</name>
        <dbReference type="ChEBI" id="CHEBI:57783"/>
    </ligand>
</feature>
<dbReference type="KEGG" id="pcor:KS4_22300"/>
<protein>
    <recommendedName>
        <fullName evidence="9">1-deoxy-D-xylulose 5-phosphate reductoisomerase</fullName>
        <shortName evidence="9">DXP reductoisomerase</shortName>
        <ecNumber evidence="9">1.1.1.267</ecNumber>
    </recommendedName>
    <alternativeName>
        <fullName evidence="9">1-deoxyxylulose-5-phosphate reductoisomerase</fullName>
    </alternativeName>
    <alternativeName>
        <fullName evidence="9">2-C-methyl-D-erythritol 4-phosphate synthase</fullName>
    </alternativeName>
</protein>
<dbReference type="HAMAP" id="MF_00183">
    <property type="entry name" value="DXP_reductoisom"/>
    <property type="match status" value="1"/>
</dbReference>
<evidence type="ECO:0000256" key="2">
    <source>
        <dbReference type="ARBA" id="ARBA00006825"/>
    </source>
</evidence>
<feature type="binding site" evidence="9">
    <location>
        <position position="215"/>
    </location>
    <ligand>
        <name>NADPH</name>
        <dbReference type="ChEBI" id="CHEBI:57783"/>
    </ligand>
</feature>
<dbReference type="UniPathway" id="UPA00056">
    <property type="reaction ID" value="UER00092"/>
</dbReference>
<evidence type="ECO:0000259" key="12">
    <source>
        <dbReference type="Pfam" id="PF13288"/>
    </source>
</evidence>
<dbReference type="InterPro" id="IPR026877">
    <property type="entry name" value="DXPR_C"/>
</dbReference>
<feature type="binding site" evidence="9">
    <location>
        <position position="160"/>
    </location>
    <ligand>
        <name>Mn(2+)</name>
        <dbReference type="ChEBI" id="CHEBI:29035"/>
    </ligand>
</feature>
<keyword evidence="4 9" id="KW-0521">NADP</keyword>
<feature type="domain" description="1-deoxy-D-xylulose 5-phosphate reductoisomerase N-terminal" evidence="10">
    <location>
        <begin position="14"/>
        <end position="142"/>
    </location>
</feature>
<dbReference type="PANTHER" id="PTHR30525">
    <property type="entry name" value="1-DEOXY-D-XYLULOSE 5-PHOSPHATE REDUCTOISOMERASE"/>
    <property type="match status" value="1"/>
</dbReference>
<evidence type="ECO:0000313" key="14">
    <source>
        <dbReference type="Proteomes" id="UP000317369"/>
    </source>
</evidence>
<comment type="function">
    <text evidence="9">Catalyzes the NADPH-dependent rearrangement and reduction of 1-deoxy-D-xylulose-5-phosphate (DXP) to 2-C-methyl-D-erythritol 4-phosphate (MEP).</text>
</comment>
<comment type="cofactor">
    <cofactor evidence="9">
        <name>Mg(2+)</name>
        <dbReference type="ChEBI" id="CHEBI:18420"/>
    </cofactor>
    <cofactor evidence="9">
        <name>Mn(2+)</name>
        <dbReference type="ChEBI" id="CHEBI:29035"/>
    </cofactor>
</comment>
<dbReference type="GO" id="GO:0030604">
    <property type="term" value="F:1-deoxy-D-xylulose-5-phosphate reductoisomerase activity"/>
    <property type="evidence" value="ECO:0007669"/>
    <property type="project" value="UniProtKB-UniRule"/>
</dbReference>
<dbReference type="NCBIfam" id="TIGR00243">
    <property type="entry name" value="Dxr"/>
    <property type="match status" value="1"/>
</dbReference>
<evidence type="ECO:0000256" key="7">
    <source>
        <dbReference type="ARBA" id="ARBA00023229"/>
    </source>
</evidence>
<keyword evidence="9" id="KW-0460">Magnesium</keyword>
<keyword evidence="13" id="KW-0413">Isomerase</keyword>
<keyword evidence="14" id="KW-1185">Reference proteome</keyword>
<feature type="binding site" evidence="9">
    <location>
        <position position="228"/>
    </location>
    <ligand>
        <name>1-deoxy-D-xylulose 5-phosphate</name>
        <dbReference type="ChEBI" id="CHEBI:57792"/>
    </ligand>
</feature>
<feature type="binding site" evidence="9">
    <location>
        <position position="222"/>
    </location>
    <ligand>
        <name>1-deoxy-D-xylulose 5-phosphate</name>
        <dbReference type="ChEBI" id="CHEBI:57792"/>
    </ligand>
</feature>
<feature type="binding site" evidence="9">
    <location>
        <position position="231"/>
    </location>
    <ligand>
        <name>1-deoxy-D-xylulose 5-phosphate</name>
        <dbReference type="ChEBI" id="CHEBI:57792"/>
    </ligand>
</feature>
<feature type="binding site" evidence="9">
    <location>
        <position position="51"/>
    </location>
    <ligand>
        <name>NADPH</name>
        <dbReference type="ChEBI" id="CHEBI:57783"/>
    </ligand>
</feature>
<keyword evidence="7 9" id="KW-0414">Isoprene biosynthesis</keyword>
<evidence type="ECO:0000256" key="4">
    <source>
        <dbReference type="ARBA" id="ARBA00022857"/>
    </source>
</evidence>
<feature type="binding site" evidence="9">
    <location>
        <position position="135"/>
    </location>
    <ligand>
        <name>1-deoxy-D-xylulose 5-phosphate</name>
        <dbReference type="ChEBI" id="CHEBI:57792"/>
    </ligand>
</feature>
<gene>
    <name evidence="9 13" type="primary">dxr</name>
    <name evidence="13" type="ORF">KS4_22300</name>
</gene>
<dbReference type="InterPro" id="IPR013644">
    <property type="entry name" value="DXP_reductoisomerase_C"/>
</dbReference>
<feature type="binding site" evidence="9">
    <location>
        <position position="162"/>
    </location>
    <ligand>
        <name>Mn(2+)</name>
        <dbReference type="ChEBI" id="CHEBI:29035"/>
    </ligand>
</feature>
<evidence type="ECO:0000256" key="3">
    <source>
        <dbReference type="ARBA" id="ARBA00022723"/>
    </source>
</evidence>
<dbReference type="InterPro" id="IPR003821">
    <property type="entry name" value="DXP_reductoisomerase"/>
</dbReference>
<keyword evidence="6 9" id="KW-0464">Manganese</keyword>
<feature type="binding site" evidence="9">
    <location>
        <position position="186"/>
    </location>
    <ligand>
        <name>1-deoxy-D-xylulose 5-phosphate</name>
        <dbReference type="ChEBI" id="CHEBI:57792"/>
    </ligand>
</feature>
<dbReference type="GO" id="GO:0030145">
    <property type="term" value="F:manganese ion binding"/>
    <property type="evidence" value="ECO:0007669"/>
    <property type="project" value="TreeGrafter"/>
</dbReference>
<organism evidence="13 14">
    <name type="scientific">Poriferisphaera corsica</name>
    <dbReference type="NCBI Taxonomy" id="2528020"/>
    <lineage>
        <taxon>Bacteria</taxon>
        <taxon>Pseudomonadati</taxon>
        <taxon>Planctomycetota</taxon>
        <taxon>Phycisphaerae</taxon>
        <taxon>Phycisphaerales</taxon>
        <taxon>Phycisphaeraceae</taxon>
        <taxon>Poriferisphaera</taxon>
    </lineage>
</organism>
<feature type="domain" description="DXP reductoisomerase C-terminal" evidence="12">
    <location>
        <begin position="271"/>
        <end position="387"/>
    </location>
</feature>
<feature type="binding site" evidence="9">
    <location>
        <position position="23"/>
    </location>
    <ligand>
        <name>NADPH</name>
        <dbReference type="ChEBI" id="CHEBI:57783"/>
    </ligand>
</feature>
<dbReference type="Pfam" id="PF02670">
    <property type="entry name" value="DXP_reductoisom"/>
    <property type="match status" value="1"/>
</dbReference>
<dbReference type="Pfam" id="PF13288">
    <property type="entry name" value="DXPR_C"/>
    <property type="match status" value="1"/>
</dbReference>
<keyword evidence="5 9" id="KW-0560">Oxidoreductase</keyword>
<dbReference type="AlphaFoldDB" id="A0A517YVA9"/>
<feature type="binding site" evidence="9">
    <location>
        <position position="231"/>
    </location>
    <ligand>
        <name>Mn(2+)</name>
        <dbReference type="ChEBI" id="CHEBI:29035"/>
    </ligand>
</feature>
<dbReference type="Gene3D" id="1.10.1740.10">
    <property type="match status" value="1"/>
</dbReference>
<evidence type="ECO:0000256" key="8">
    <source>
        <dbReference type="ARBA" id="ARBA00048543"/>
    </source>
</evidence>
<dbReference type="InterPro" id="IPR013512">
    <property type="entry name" value="DXP_reductoisomerase_N"/>
</dbReference>
<reference evidence="13 14" key="1">
    <citation type="submission" date="2019-02" db="EMBL/GenBank/DDBJ databases">
        <title>Deep-cultivation of Planctomycetes and their phenomic and genomic characterization uncovers novel biology.</title>
        <authorList>
            <person name="Wiegand S."/>
            <person name="Jogler M."/>
            <person name="Boedeker C."/>
            <person name="Pinto D."/>
            <person name="Vollmers J."/>
            <person name="Rivas-Marin E."/>
            <person name="Kohn T."/>
            <person name="Peeters S.H."/>
            <person name="Heuer A."/>
            <person name="Rast P."/>
            <person name="Oberbeckmann S."/>
            <person name="Bunk B."/>
            <person name="Jeske O."/>
            <person name="Meyerdierks A."/>
            <person name="Storesund J.E."/>
            <person name="Kallscheuer N."/>
            <person name="Luecker S."/>
            <person name="Lage O.M."/>
            <person name="Pohl T."/>
            <person name="Merkel B.J."/>
            <person name="Hornburger P."/>
            <person name="Mueller R.-W."/>
            <person name="Bruemmer F."/>
            <person name="Labrenz M."/>
            <person name="Spormann A.M."/>
            <person name="Op den Camp H."/>
            <person name="Overmann J."/>
            <person name="Amann R."/>
            <person name="Jetten M.S.M."/>
            <person name="Mascher T."/>
            <person name="Medema M.H."/>
            <person name="Devos D.P."/>
            <person name="Kaster A.-K."/>
            <person name="Ovreas L."/>
            <person name="Rohde M."/>
            <person name="Galperin M.Y."/>
            <person name="Jogler C."/>
        </authorList>
    </citation>
    <scope>NUCLEOTIDE SEQUENCE [LARGE SCALE GENOMIC DNA]</scope>
    <source>
        <strain evidence="13 14">KS4</strain>
    </source>
</reference>
<feature type="domain" description="1-deoxy-D-xylulose 5-phosphate reductoisomerase C-terminal" evidence="11">
    <location>
        <begin position="156"/>
        <end position="239"/>
    </location>
</feature>
<dbReference type="EC" id="1.1.1.267" evidence="9"/>
<comment type="catalytic activity">
    <reaction evidence="8">
        <text>2-C-methyl-D-erythritol 4-phosphate + NADP(+) = 1-deoxy-D-xylulose 5-phosphate + NADPH + H(+)</text>
        <dbReference type="Rhea" id="RHEA:13717"/>
        <dbReference type="ChEBI" id="CHEBI:15378"/>
        <dbReference type="ChEBI" id="CHEBI:57783"/>
        <dbReference type="ChEBI" id="CHEBI:57792"/>
        <dbReference type="ChEBI" id="CHEBI:58262"/>
        <dbReference type="ChEBI" id="CHEBI:58349"/>
        <dbReference type="EC" id="1.1.1.267"/>
    </reaction>
    <physiologicalReaction direction="right-to-left" evidence="8">
        <dbReference type="Rhea" id="RHEA:13719"/>
    </physiologicalReaction>
</comment>
<dbReference type="InterPro" id="IPR036291">
    <property type="entry name" value="NAD(P)-bd_dom_sf"/>
</dbReference>
<evidence type="ECO:0000256" key="9">
    <source>
        <dbReference type="HAMAP-Rule" id="MF_00183"/>
    </source>
</evidence>
<comment type="pathway">
    <text evidence="1 9">Isoprenoid biosynthesis; isopentenyl diphosphate biosynthesis via DXP pathway; isopentenyl diphosphate from 1-deoxy-D-xylulose 5-phosphate: step 1/6.</text>
</comment>
<comment type="caution">
    <text evidence="9">Lacks conserved residue(s) required for the propagation of feature annotation.</text>
</comment>
<feature type="binding site" evidence="9">
    <location>
        <position position="50"/>
    </location>
    <ligand>
        <name>NADPH</name>
        <dbReference type="ChEBI" id="CHEBI:57783"/>
    </ligand>
</feature>
<dbReference type="PANTHER" id="PTHR30525:SF0">
    <property type="entry name" value="1-DEOXY-D-XYLULOSE 5-PHOSPHATE REDUCTOISOMERASE, CHLOROPLASTIC"/>
    <property type="match status" value="1"/>
</dbReference>
<dbReference type="OrthoDB" id="9806546at2"/>
<dbReference type="SUPFAM" id="SSF55347">
    <property type="entry name" value="Glyceraldehyde-3-phosphate dehydrogenase-like, C-terminal domain"/>
    <property type="match status" value="1"/>
</dbReference>
<dbReference type="Gene3D" id="3.40.50.720">
    <property type="entry name" value="NAD(P)-binding Rossmann-like Domain"/>
    <property type="match status" value="1"/>
</dbReference>
<feature type="binding site" evidence="9">
    <location>
        <position position="21"/>
    </location>
    <ligand>
        <name>NADPH</name>
        <dbReference type="ChEBI" id="CHEBI:57783"/>
    </ligand>
</feature>
<accession>A0A517YVA9</accession>
<feature type="binding site" evidence="9">
    <location>
        <position position="161"/>
    </location>
    <ligand>
        <name>1-deoxy-D-xylulose 5-phosphate</name>
        <dbReference type="ChEBI" id="CHEBI:57792"/>
    </ligand>
</feature>
<name>A0A517YVA9_9BACT</name>
<feature type="binding site" evidence="9">
    <location>
        <position position="162"/>
    </location>
    <ligand>
        <name>1-deoxy-D-xylulose 5-phosphate</name>
        <dbReference type="ChEBI" id="CHEBI:57792"/>
    </ligand>
</feature>
<evidence type="ECO:0000256" key="5">
    <source>
        <dbReference type="ARBA" id="ARBA00023002"/>
    </source>
</evidence>
<comment type="similarity">
    <text evidence="2 9">Belongs to the DXR family.</text>
</comment>
<evidence type="ECO:0000313" key="13">
    <source>
        <dbReference type="EMBL" id="QDU34168.1"/>
    </source>
</evidence>
<dbReference type="GO" id="GO:0051484">
    <property type="term" value="P:isopentenyl diphosphate biosynthetic process, methylerythritol 4-phosphate pathway involved in terpenoid biosynthetic process"/>
    <property type="evidence" value="ECO:0007669"/>
    <property type="project" value="TreeGrafter"/>
</dbReference>
<dbReference type="SUPFAM" id="SSF69055">
    <property type="entry name" value="1-deoxy-D-xylulose-5-phosphate reductoisomerase, C-terminal domain"/>
    <property type="match status" value="1"/>
</dbReference>
<sequence length="402" mass="43214">MKANRQGNAGKRKLIVLGSSGSIGENTLKVVEHLNAHDLADIDVVGLAVGRRVDVLIEQAKRFGVKHVAVGDESQVEAVKDALPGIQVFGGEFATKDLVEAVEATDLAAAVVGSAGLPATMAAIERGMRISLANKETLVAAGELVSPLVREHGAELLPVDSEHSAIFQCLHDHPNRMVKRIVLTASGGPFRTWEKETIEAATVEQALKHPTWEMGQKITIDSASMMNKALEIIEAHWLFDLPGEQIDVIVHPQSVIHSFVEFVDNSVLAQLGPPDMKTPIQYALTYPERGLGGSEKMDWRTLSQLTFEGPDVERFGSLKLAYSVIEAGGTAGAIFNAANEAAVAAFLGRQIPFGQITRLVTEALSAIESKPVDSLETVMEADQKARAYVDQQIGQYDANGVL</sequence>
<evidence type="ECO:0000256" key="1">
    <source>
        <dbReference type="ARBA" id="ARBA00005094"/>
    </source>
</evidence>
<proteinExistence type="inferred from homology"/>
<evidence type="ECO:0000256" key="6">
    <source>
        <dbReference type="ARBA" id="ARBA00023211"/>
    </source>
</evidence>
<dbReference type="EMBL" id="CP036425">
    <property type="protein sequence ID" value="QDU34168.1"/>
    <property type="molecule type" value="Genomic_DNA"/>
</dbReference>
<dbReference type="InterPro" id="IPR036169">
    <property type="entry name" value="DXPR_C_sf"/>
</dbReference>
<dbReference type="Proteomes" id="UP000317369">
    <property type="component" value="Chromosome"/>
</dbReference>
<dbReference type="RefSeq" id="WP_145077792.1">
    <property type="nucleotide sequence ID" value="NZ_CP036425.1"/>
</dbReference>
<dbReference type="GO" id="GO:0070402">
    <property type="term" value="F:NADPH binding"/>
    <property type="evidence" value="ECO:0007669"/>
    <property type="project" value="InterPro"/>
</dbReference>
<evidence type="ECO:0000259" key="11">
    <source>
        <dbReference type="Pfam" id="PF08436"/>
    </source>
</evidence>
<dbReference type="FunFam" id="3.40.50.720:FF:000045">
    <property type="entry name" value="1-deoxy-D-xylulose 5-phosphate reductoisomerase"/>
    <property type="match status" value="1"/>
</dbReference>
<evidence type="ECO:0000259" key="10">
    <source>
        <dbReference type="Pfam" id="PF02670"/>
    </source>
</evidence>
<feature type="binding site" evidence="9">
    <location>
        <position position="136"/>
    </location>
    <ligand>
        <name>NADPH</name>
        <dbReference type="ChEBI" id="CHEBI:57783"/>
    </ligand>
</feature>
<keyword evidence="3 9" id="KW-0479">Metal-binding</keyword>